<dbReference type="InterPro" id="IPR013241">
    <property type="entry name" value="RNase_P_Pop3"/>
</dbReference>
<dbReference type="GO" id="GO:0006364">
    <property type="term" value="P:rRNA processing"/>
    <property type="evidence" value="ECO:0007669"/>
    <property type="project" value="InterPro"/>
</dbReference>
<dbReference type="VEuPathDB" id="FungiDB:SJAG_02553"/>
<dbReference type="STRING" id="402676.B6K0J6"/>
<dbReference type="GeneID" id="7051180"/>
<keyword evidence="4" id="KW-1185">Reference proteome</keyword>
<dbReference type="PANTHER" id="PTHR28272:SF1">
    <property type="entry name" value="RIBONUCLEASES P_MRP PROTEIN SUBUNIT POP3"/>
    <property type="match status" value="1"/>
</dbReference>
<dbReference type="OrthoDB" id="5334828at2759"/>
<dbReference type="Proteomes" id="UP000001744">
    <property type="component" value="Unassembled WGS sequence"/>
</dbReference>
<feature type="compositionally biased region" description="Low complexity" evidence="1">
    <location>
        <begin position="195"/>
        <end position="207"/>
    </location>
</feature>
<dbReference type="JaponicusDB" id="SJAG_02553">
    <property type="gene designation" value="pop23"/>
</dbReference>
<dbReference type="GO" id="GO:0008033">
    <property type="term" value="P:tRNA processing"/>
    <property type="evidence" value="ECO:0007669"/>
    <property type="project" value="InterPro"/>
</dbReference>
<sequence>MKKQGKKKEIVKLVLDNPLTAEWPETTTESKEKLCRLLLQGMGANVQDARTTGLTIGLNETNKLIEDCIQTGSDLPRVVFVTLPTDSILVSHFPQLIANGNAFSQTQAHESRPECRLVAIPNEMEAAFASRLGLSRVRAIAVASTSPILPSIAPILETVSPPSWPSSSEATGFLATKIDRVVVTRPTRTAKNKKQNQNQNPKTQGKTSAKVKKP</sequence>
<dbReference type="PANTHER" id="PTHR28272">
    <property type="entry name" value="RIBONUCLEASES P/MRP PROTEIN SUBUNIT POP3"/>
    <property type="match status" value="1"/>
</dbReference>
<gene>
    <name evidence="3" type="primary">pop23</name>
    <name evidence="2" type="ORF">SJAG_02553</name>
</gene>
<dbReference type="Pfam" id="PF08228">
    <property type="entry name" value="RNase_P_pop3"/>
    <property type="match status" value="1"/>
</dbReference>
<dbReference type="HOGENOM" id="CLU_1415940_0_0_1"/>
<accession>B6K0J6</accession>
<dbReference type="AlphaFoldDB" id="B6K0J6"/>
<evidence type="ECO:0000313" key="2">
    <source>
        <dbReference type="EMBL" id="EEB07467.1"/>
    </source>
</evidence>
<feature type="region of interest" description="Disordered" evidence="1">
    <location>
        <begin position="184"/>
        <end position="214"/>
    </location>
</feature>
<dbReference type="EMBL" id="KE651166">
    <property type="protein sequence ID" value="EEB07467.1"/>
    <property type="molecule type" value="Genomic_DNA"/>
</dbReference>
<organism evidence="2 4">
    <name type="scientific">Schizosaccharomyces japonicus (strain yFS275 / FY16936)</name>
    <name type="common">Fission yeast</name>
    <dbReference type="NCBI Taxonomy" id="402676"/>
    <lineage>
        <taxon>Eukaryota</taxon>
        <taxon>Fungi</taxon>
        <taxon>Dikarya</taxon>
        <taxon>Ascomycota</taxon>
        <taxon>Taphrinomycotina</taxon>
        <taxon>Schizosaccharomycetes</taxon>
        <taxon>Schizosaccharomycetales</taxon>
        <taxon>Schizosaccharomycetaceae</taxon>
        <taxon>Schizosaccharomyces</taxon>
    </lineage>
</organism>
<name>B6K0J6_SCHJY</name>
<evidence type="ECO:0000313" key="3">
    <source>
        <dbReference type="JaponicusDB" id="SJAG_02553"/>
    </source>
</evidence>
<reference evidence="2 4" key="1">
    <citation type="journal article" date="2011" name="Science">
        <title>Comparative functional genomics of the fission yeasts.</title>
        <authorList>
            <person name="Rhind N."/>
            <person name="Chen Z."/>
            <person name="Yassour M."/>
            <person name="Thompson D.A."/>
            <person name="Haas B.J."/>
            <person name="Habib N."/>
            <person name="Wapinski I."/>
            <person name="Roy S."/>
            <person name="Lin M.F."/>
            <person name="Heiman D.I."/>
            <person name="Young S.K."/>
            <person name="Furuya K."/>
            <person name="Guo Y."/>
            <person name="Pidoux A."/>
            <person name="Chen H.M."/>
            <person name="Robbertse B."/>
            <person name="Goldberg J.M."/>
            <person name="Aoki K."/>
            <person name="Bayne E.H."/>
            <person name="Berlin A.M."/>
            <person name="Desjardins C.A."/>
            <person name="Dobbs E."/>
            <person name="Dukaj L."/>
            <person name="Fan L."/>
            <person name="FitzGerald M.G."/>
            <person name="French C."/>
            <person name="Gujja S."/>
            <person name="Hansen K."/>
            <person name="Keifenheim D."/>
            <person name="Levin J.Z."/>
            <person name="Mosher R.A."/>
            <person name="Mueller C.A."/>
            <person name="Pfiffner J."/>
            <person name="Priest M."/>
            <person name="Russ C."/>
            <person name="Smialowska A."/>
            <person name="Swoboda P."/>
            <person name="Sykes S.M."/>
            <person name="Vaughn M."/>
            <person name="Vengrova S."/>
            <person name="Yoder R."/>
            <person name="Zeng Q."/>
            <person name="Allshire R."/>
            <person name="Baulcombe D."/>
            <person name="Birren B.W."/>
            <person name="Brown W."/>
            <person name="Ekwall K."/>
            <person name="Kellis M."/>
            <person name="Leatherwood J."/>
            <person name="Levin H."/>
            <person name="Margalit H."/>
            <person name="Martienssen R."/>
            <person name="Nieduszynski C.A."/>
            <person name="Spatafora J.W."/>
            <person name="Friedman N."/>
            <person name="Dalgaard J.Z."/>
            <person name="Baumann P."/>
            <person name="Niki H."/>
            <person name="Regev A."/>
            <person name="Nusbaum C."/>
        </authorList>
    </citation>
    <scope>NUCLEOTIDE SEQUENCE [LARGE SCALE GENOMIC DNA]</scope>
    <source>
        <strain evidence="4">yFS275 / FY16936</strain>
    </source>
</reference>
<dbReference type="RefSeq" id="XP_002173760.1">
    <property type="nucleotide sequence ID" value="XM_002173724.2"/>
</dbReference>
<dbReference type="eggNOG" id="ENOG502S6UT">
    <property type="taxonomic scope" value="Eukaryota"/>
</dbReference>
<protein>
    <submittedName>
        <fullName evidence="2">RNase P and RNase MRP subunit</fullName>
    </submittedName>
</protein>
<proteinExistence type="predicted"/>
<evidence type="ECO:0000256" key="1">
    <source>
        <dbReference type="SAM" id="MobiDB-lite"/>
    </source>
</evidence>
<dbReference type="OMA" id="LERCCQN"/>
<evidence type="ECO:0000313" key="4">
    <source>
        <dbReference type="Proteomes" id="UP000001744"/>
    </source>
</evidence>